<dbReference type="STRING" id="4097.A0A1S3ZS45"/>
<feature type="compositionally biased region" description="Low complexity" evidence="1">
    <location>
        <begin position="130"/>
        <end position="139"/>
    </location>
</feature>
<evidence type="ECO:0000313" key="2">
    <source>
        <dbReference type="RefSeq" id="XP_016467169.1"/>
    </source>
</evidence>
<reference evidence="2" key="1">
    <citation type="submission" date="2025-08" db="UniProtKB">
        <authorList>
            <consortium name="RefSeq"/>
        </authorList>
    </citation>
    <scope>IDENTIFICATION</scope>
</reference>
<feature type="compositionally biased region" description="Polar residues" evidence="1">
    <location>
        <begin position="18"/>
        <end position="27"/>
    </location>
</feature>
<dbReference type="PaxDb" id="4097-A0A1S3ZS45"/>
<dbReference type="KEGG" id="nta:107789812"/>
<protein>
    <submittedName>
        <fullName evidence="2">Uncharacterized protein isoform X1</fullName>
    </submittedName>
</protein>
<feature type="region of interest" description="Disordered" evidence="1">
    <location>
        <begin position="1"/>
        <end position="295"/>
    </location>
</feature>
<feature type="compositionally biased region" description="Basic and acidic residues" evidence="1">
    <location>
        <begin position="84"/>
        <end position="94"/>
    </location>
</feature>
<feature type="compositionally biased region" description="Basic residues" evidence="1">
    <location>
        <begin position="249"/>
        <end position="258"/>
    </location>
</feature>
<gene>
    <name evidence="2" type="primary">LOC107789812</name>
</gene>
<feature type="compositionally biased region" description="Polar residues" evidence="1">
    <location>
        <begin position="265"/>
        <end position="277"/>
    </location>
</feature>
<proteinExistence type="predicted"/>
<sequence length="350" mass="38575">MVGDNPSDEYLRKHETDLQCNAVSSVPSMKKKAKRTSSTKREPGVSSSKRSKRNAQKGETEPMDIPVPDKMNDATDVGCATSSRKKDPVDKEDNMINENQISKNSKVDLESSLMLEDHPSDKKHETDLQSSDVSSIPSSKKAKRTSSKKREPGISSSKRSKRKAQKSDIESPVIPIPDKMNDATDVDCETSTGQKDLVDKEDNMITQKQRSETFILSLDSSLTLEDRPSDKKHETDLQSNDVSSVLRLMNKKAKRTSSTKKEPRVSSSRRSGMNAQKSDIESLDIPNPDKMNDATDVICETSSGQKDLVHKEGNIITEAEIQDFQSGNRELINGSALTTSSKLSNGALEG</sequence>
<evidence type="ECO:0000256" key="1">
    <source>
        <dbReference type="SAM" id="MobiDB-lite"/>
    </source>
</evidence>
<dbReference type="RefSeq" id="XP_016467169.1">
    <property type="nucleotide sequence ID" value="XM_016611683.1"/>
</dbReference>
<dbReference type="OrthoDB" id="200660at2759"/>
<organism evidence="2">
    <name type="scientific">Nicotiana tabacum</name>
    <name type="common">Common tobacco</name>
    <dbReference type="NCBI Taxonomy" id="4097"/>
    <lineage>
        <taxon>Eukaryota</taxon>
        <taxon>Viridiplantae</taxon>
        <taxon>Streptophyta</taxon>
        <taxon>Embryophyta</taxon>
        <taxon>Tracheophyta</taxon>
        <taxon>Spermatophyta</taxon>
        <taxon>Magnoliopsida</taxon>
        <taxon>eudicotyledons</taxon>
        <taxon>Gunneridae</taxon>
        <taxon>Pentapetalae</taxon>
        <taxon>asterids</taxon>
        <taxon>lamiids</taxon>
        <taxon>Solanales</taxon>
        <taxon>Solanaceae</taxon>
        <taxon>Nicotianoideae</taxon>
        <taxon>Nicotianeae</taxon>
        <taxon>Nicotiana</taxon>
    </lineage>
</organism>
<dbReference type="AlphaFoldDB" id="A0A1S3ZS45"/>
<feature type="compositionally biased region" description="Basic residues" evidence="1">
    <location>
        <begin position="29"/>
        <end position="38"/>
    </location>
</feature>
<feature type="compositionally biased region" description="Basic and acidic residues" evidence="1">
    <location>
        <begin position="224"/>
        <end position="236"/>
    </location>
</feature>
<name>A0A1S3ZS45_TOBAC</name>
<feature type="compositionally biased region" description="Polar residues" evidence="1">
    <location>
        <begin position="204"/>
        <end position="223"/>
    </location>
</feature>
<accession>A0A1S3ZS45</accession>
<feature type="compositionally biased region" description="Basic and acidic residues" evidence="1">
    <location>
        <begin position="105"/>
        <end position="127"/>
    </location>
</feature>